<reference evidence="2" key="1">
    <citation type="submission" date="2013-09" db="EMBL/GenBank/DDBJ databases">
        <title>Corchorus olitorius genome sequencing.</title>
        <authorList>
            <person name="Alam M."/>
            <person name="Haque M.S."/>
            <person name="Islam M.S."/>
            <person name="Emdad E.M."/>
            <person name="Islam M.M."/>
            <person name="Ahmed B."/>
            <person name="Halim A."/>
            <person name="Hossen Q.M.M."/>
            <person name="Hossain M.Z."/>
            <person name="Ahmed R."/>
            <person name="Khan M.M."/>
            <person name="Islam R."/>
            <person name="Rashid M.M."/>
            <person name="Khan S.A."/>
            <person name="Rahman M.S."/>
            <person name="Alam M."/>
            <person name="Yahiya A.S."/>
            <person name="Khan M.S."/>
            <person name="Azam M.S."/>
            <person name="Haque T."/>
            <person name="Lashkar M.Z.H."/>
            <person name="Akhand A.I."/>
            <person name="Morshed G."/>
            <person name="Roy S."/>
            <person name="Uddin K.S."/>
            <person name="Rabeya T."/>
            <person name="Hossain A.S."/>
            <person name="Chowdhury A."/>
            <person name="Snigdha A.R."/>
            <person name="Mortoza M.S."/>
            <person name="Matin S.A."/>
            <person name="Hoque S.M.E."/>
            <person name="Islam M.K."/>
            <person name="Roy D.K."/>
            <person name="Haider R."/>
            <person name="Moosa M.M."/>
            <person name="Elias S.M."/>
            <person name="Hasan A.M."/>
            <person name="Jahan S."/>
            <person name="Shafiuddin M."/>
            <person name="Mahmood N."/>
            <person name="Shommy N.S."/>
        </authorList>
    </citation>
    <scope>NUCLEOTIDE SEQUENCE [LARGE SCALE GENOMIC DNA]</scope>
    <source>
        <strain evidence="2">cv. O-4</strain>
    </source>
</reference>
<organism evidence="1 2">
    <name type="scientific">Corchorus olitorius</name>
    <dbReference type="NCBI Taxonomy" id="93759"/>
    <lineage>
        <taxon>Eukaryota</taxon>
        <taxon>Viridiplantae</taxon>
        <taxon>Streptophyta</taxon>
        <taxon>Embryophyta</taxon>
        <taxon>Tracheophyta</taxon>
        <taxon>Spermatophyta</taxon>
        <taxon>Magnoliopsida</taxon>
        <taxon>eudicotyledons</taxon>
        <taxon>Gunneridae</taxon>
        <taxon>Pentapetalae</taxon>
        <taxon>rosids</taxon>
        <taxon>malvids</taxon>
        <taxon>Malvales</taxon>
        <taxon>Malvaceae</taxon>
        <taxon>Grewioideae</taxon>
        <taxon>Apeibeae</taxon>
        <taxon>Corchorus</taxon>
    </lineage>
</organism>
<sequence>MAMAFYGRQAVAVGVGVVNGFNNSTNILPNSQFTILKFGTEAMEPAFQLQTMWTPEIFFGYPFLCFNATQSMKFRNSLSAVRMRGSSSQSLQVITTFQCIAMSKGAKTQSCLVLQYIAG</sequence>
<comment type="caution">
    <text evidence="1">The sequence shown here is derived from an EMBL/GenBank/DDBJ whole genome shotgun (WGS) entry which is preliminary data.</text>
</comment>
<keyword evidence="1" id="KW-0418">Kinase</keyword>
<protein>
    <submittedName>
        <fullName evidence="1">LRR receptor-like serine/threonine-protein kinase ERL2</fullName>
    </submittedName>
</protein>
<dbReference type="GO" id="GO:0016301">
    <property type="term" value="F:kinase activity"/>
    <property type="evidence" value="ECO:0007669"/>
    <property type="project" value="UniProtKB-KW"/>
</dbReference>
<dbReference type="EMBL" id="AWUE01016636">
    <property type="protein sequence ID" value="OMO89953.1"/>
    <property type="molecule type" value="Genomic_DNA"/>
</dbReference>
<name>A0A1R3J544_9ROSI</name>
<keyword evidence="1" id="KW-0808">Transferase</keyword>
<keyword evidence="2" id="KW-1185">Reference proteome</keyword>
<evidence type="ECO:0000313" key="1">
    <source>
        <dbReference type="EMBL" id="OMO89953.1"/>
    </source>
</evidence>
<accession>A0A1R3J544</accession>
<keyword evidence="1" id="KW-0675">Receptor</keyword>
<gene>
    <name evidence="1" type="ORF">COLO4_19499</name>
</gene>
<dbReference type="AlphaFoldDB" id="A0A1R3J544"/>
<dbReference type="Proteomes" id="UP000187203">
    <property type="component" value="Unassembled WGS sequence"/>
</dbReference>
<evidence type="ECO:0000313" key="2">
    <source>
        <dbReference type="Proteomes" id="UP000187203"/>
    </source>
</evidence>
<proteinExistence type="predicted"/>